<protein>
    <recommendedName>
        <fullName evidence="3">mitogen-activated protein kinase kinase kinase</fullName>
        <ecNumber evidence="3">2.7.11.25</ecNumber>
    </recommendedName>
</protein>
<dbReference type="InterPro" id="IPR001245">
    <property type="entry name" value="Ser-Thr/Tyr_kinase_cat_dom"/>
</dbReference>
<dbReference type="InterPro" id="IPR017441">
    <property type="entry name" value="Protein_kinase_ATP_BS"/>
</dbReference>
<dbReference type="SMART" id="SM00326">
    <property type="entry name" value="SH3"/>
    <property type="match status" value="1"/>
</dbReference>
<dbReference type="PANTHER" id="PTHR44329">
    <property type="entry name" value="SERINE/THREONINE-PROTEIN KINASE TNNI3K-RELATED"/>
    <property type="match status" value="1"/>
</dbReference>
<feature type="region of interest" description="Disordered" evidence="12">
    <location>
        <begin position="710"/>
        <end position="738"/>
    </location>
</feature>
<feature type="compositionally biased region" description="Polar residues" evidence="12">
    <location>
        <begin position="1203"/>
        <end position="1239"/>
    </location>
</feature>
<comment type="cofactor">
    <cofactor evidence="1">
        <name>Mg(2+)</name>
        <dbReference type="ChEBI" id="CHEBI:18420"/>
    </cofactor>
</comment>
<dbReference type="PROSITE" id="PS00107">
    <property type="entry name" value="PROTEIN_KINASE_ATP"/>
    <property type="match status" value="1"/>
</dbReference>
<dbReference type="Proteomes" id="UP000017246">
    <property type="component" value="Unassembled WGS sequence"/>
</dbReference>
<dbReference type="InterPro" id="IPR001452">
    <property type="entry name" value="SH3_domain"/>
</dbReference>
<feature type="compositionally biased region" description="Low complexity" evidence="12">
    <location>
        <begin position="1372"/>
        <end position="1381"/>
    </location>
</feature>
<evidence type="ECO:0000256" key="6">
    <source>
        <dbReference type="ARBA" id="ARBA00022741"/>
    </source>
</evidence>
<dbReference type="OMA" id="SAWIREI"/>
<evidence type="ECO:0000256" key="1">
    <source>
        <dbReference type="ARBA" id="ARBA00001946"/>
    </source>
</evidence>
<evidence type="ECO:0000259" key="15">
    <source>
        <dbReference type="PROSITE" id="PS50108"/>
    </source>
</evidence>
<sequence>MAFFQLRRIEPAAFWQPQSPRVTTSIEYRSIGCSYARSCGKNSSIMSAITASISRPQSSSHRAVALLKYRPKCDDELCLTTGQAVQVLSIDPKVSGSEGWWVGQDSYGKVGVFPANYVQLQVASPESDDNRLQSYCNLSEGHNSSLRDSSCSFPMDGTLVPNSVPTPLLLTDSVRGTGDGDGDFRIRQNGKVDDLKESLSHLRVIKFEDIKLGESIGAGSFGTVYRGTWQEKTVALKVYHQASSQIQREAFNLGQLAHRNVVEFFGLWETQETISHLPALVMEFAHGGALHTVVRRRPTIRPLTLADWALQIAEGMRYLHECAGLVHRDLKTANILIREPLVASPGPDDLIRKTLIISDFGMSCPTDIIDSCVSGVGTAAYAAPEVICMAIFSLASDVWSYGVVLWEIFTMLEPFQEFDRAQQLVNIGRYRQKLFIPRPEAGFPEVIGTLLASCWADERTDRPTFCDIYNRIMDAQHDSFFSLSTEEFTALQSAWIREISDEAELSLLSESCSSEASSPLRRQNEYLQQENAKMRDALQTLQQNEVRYRGTIAGLQKDNQILSVLVANTLYNNAAPAPRKRPFIYNPFRRNEQKTSAVNLASVLSGEGESPSATTTAAVGAGVVTTTECSPRDYSPAVKSTGRRYGGRKTSKSGLGISYPSDVRHVFHVPCNLVFESNNDLYSPIYRSNFSPGSYNTFVGPSIPSPTSPTIYASGSASSSSYLRPRTESQSTDPPVHPSSIVFSPTEDAADIARHFAFLYAQNGLTGATPLLTQITSQTLQQKHQRFPKFSGTEGLTSYKSAPELCEKIRCSKARLNTLEGRHTVSRSSAFDPTDTPADRKPTTLSTSGANGSVNTSKRHRIGLSALFHTSRSKHNSGSGKPPSPACESVPLSPLPPSVPTPASDLSPSSTLSGTASQSGRGSGKRKSLSTTPRRLLLHKLFQTERNKQRRVSAGSRKSSGLTKKQRDSVSPDSSPILPEGNVQSSPDLENRKVVIEPPHCNYVSATVQIPPLPPYLLRQSNHTLGPRRRLLDIIPPPPAYLPTAAASIPRPCTLSATSDGETKSGVRRRPFVLRTKSQSLDILYQPEEAMAMEAKGKESNETEAEGEDDEGEETGGVASVNPVPLALWSALHVASIAPLLLDCNPAAPVRSYPPTAPHSASFARVTFSPFTADESNHAAGVLGKAQSCLGRISSTLALTTVSVDRSRQPTRQQWNTQRELSAPAPSSSPWQRKLNNLSPVYYSPPSGSGGAGRGDGSSGGGGGSGQEPCCKCVCHSAGGGSRQSSSATTTTTSSQSSSPWLPVDNPVALSRDAYLKVTQDGYLNRSVVGEALDDDDDDDGIDMTSGMRSTSSVLLSRSLCGFSPSPLFSPTSFLQQQQQQRHSSNSPPTSFLDSSGVAVDPGDQVIILPEEEEEETGELSFGAGEAAEDTDTLYAEFQTLPHQALYKTVYDRKLDGDWCNGRAPIPEPEVLSTEFPSYPCRRRKAFRMKDKPEGLLSSPEDDSTNGTGGNPTIPAAP</sequence>
<feature type="region of interest" description="Disordered" evidence="12">
    <location>
        <begin position="630"/>
        <end position="652"/>
    </location>
</feature>
<evidence type="ECO:0000256" key="11">
    <source>
        <dbReference type="PROSITE-ProRule" id="PRU10141"/>
    </source>
</evidence>
<evidence type="ECO:0000259" key="13">
    <source>
        <dbReference type="PROSITE" id="PS50002"/>
    </source>
</evidence>
<dbReference type="SMART" id="SM00220">
    <property type="entry name" value="S_TKc"/>
    <property type="match status" value="1"/>
</dbReference>
<dbReference type="eggNOG" id="KOG0192">
    <property type="taxonomic scope" value="Eukaryota"/>
</dbReference>
<dbReference type="Pfam" id="PF07714">
    <property type="entry name" value="PK_Tyr_Ser-Thr"/>
    <property type="match status" value="1"/>
</dbReference>
<dbReference type="STRING" id="6211.A0A068XY33"/>
<dbReference type="InterPro" id="IPR011009">
    <property type="entry name" value="Kinase-like_dom_sf"/>
</dbReference>
<dbReference type="PROSITE" id="PS50002">
    <property type="entry name" value="SH3"/>
    <property type="match status" value="1"/>
</dbReference>
<accession>A0A068XY33</accession>
<organism evidence="16 17">
    <name type="scientific">Echinococcus multilocularis</name>
    <name type="common">Fox tapeworm</name>
    <dbReference type="NCBI Taxonomy" id="6211"/>
    <lineage>
        <taxon>Eukaryota</taxon>
        <taxon>Metazoa</taxon>
        <taxon>Spiralia</taxon>
        <taxon>Lophotrochozoa</taxon>
        <taxon>Platyhelminthes</taxon>
        <taxon>Cestoda</taxon>
        <taxon>Eucestoda</taxon>
        <taxon>Cyclophyllidea</taxon>
        <taxon>Taeniidae</taxon>
        <taxon>Echinococcus</taxon>
    </lineage>
</organism>
<feature type="region of interest" description="Disordered" evidence="12">
    <location>
        <begin position="1372"/>
        <end position="1397"/>
    </location>
</feature>
<feature type="region of interest" description="Disordered" evidence="12">
    <location>
        <begin position="822"/>
        <end position="858"/>
    </location>
</feature>
<evidence type="ECO:0000256" key="9">
    <source>
        <dbReference type="ARBA" id="ARBA00048329"/>
    </source>
</evidence>
<keyword evidence="6 11" id="KW-0547">Nucleotide-binding</keyword>
<evidence type="ECO:0000256" key="12">
    <source>
        <dbReference type="SAM" id="MobiDB-lite"/>
    </source>
</evidence>
<keyword evidence="16" id="KW-0808">Transferase</keyword>
<dbReference type="InterPro" id="IPR008271">
    <property type="entry name" value="Ser/Thr_kinase_AS"/>
</dbReference>
<evidence type="ECO:0000256" key="10">
    <source>
        <dbReference type="PROSITE-ProRule" id="PRU00192"/>
    </source>
</evidence>
<comment type="catalytic activity">
    <reaction evidence="8">
        <text>L-threonyl-[protein] + ATP = O-phospho-L-threonyl-[protein] + ADP + H(+)</text>
        <dbReference type="Rhea" id="RHEA:46608"/>
        <dbReference type="Rhea" id="RHEA-COMP:11060"/>
        <dbReference type="Rhea" id="RHEA-COMP:11605"/>
        <dbReference type="ChEBI" id="CHEBI:15378"/>
        <dbReference type="ChEBI" id="CHEBI:30013"/>
        <dbReference type="ChEBI" id="CHEBI:30616"/>
        <dbReference type="ChEBI" id="CHEBI:61977"/>
        <dbReference type="ChEBI" id="CHEBI:456216"/>
        <dbReference type="EC" id="2.7.11.25"/>
    </reaction>
</comment>
<feature type="domain" description="SH3" evidence="13">
    <location>
        <begin position="58"/>
        <end position="123"/>
    </location>
</feature>
<feature type="binding site" evidence="11">
    <location>
        <position position="237"/>
    </location>
    <ligand>
        <name>ATP</name>
        <dbReference type="ChEBI" id="CHEBI:30616"/>
    </ligand>
</feature>
<dbReference type="GO" id="GO:0004706">
    <property type="term" value="F:JUN kinase kinase kinase activity"/>
    <property type="evidence" value="ECO:0007669"/>
    <property type="project" value="TreeGrafter"/>
</dbReference>
<dbReference type="EMBL" id="LN902843">
    <property type="protein sequence ID" value="CDS37137.1"/>
    <property type="molecule type" value="Genomic_DNA"/>
</dbReference>
<dbReference type="InterPro" id="IPR000719">
    <property type="entry name" value="Prot_kinase_dom"/>
</dbReference>
<gene>
    <name evidence="16" type="ORF">EmuJ_000436900</name>
</gene>
<feature type="compositionally biased region" description="Polar residues" evidence="12">
    <location>
        <begin position="843"/>
        <end position="856"/>
    </location>
</feature>
<evidence type="ECO:0000313" key="17">
    <source>
        <dbReference type="Proteomes" id="UP000017246"/>
    </source>
</evidence>
<comment type="similarity">
    <text evidence="2">Belongs to the protein kinase superfamily. STE Ser/Thr protein kinase family. MAP kinase kinase kinase subfamily.</text>
</comment>
<keyword evidence="4 10" id="KW-0728">SH3 domain</keyword>
<dbReference type="SUPFAM" id="SSF56112">
    <property type="entry name" value="Protein kinase-like (PK-like)"/>
    <property type="match status" value="1"/>
</dbReference>
<dbReference type="GO" id="GO:0005524">
    <property type="term" value="F:ATP binding"/>
    <property type="evidence" value="ECO:0007669"/>
    <property type="project" value="UniProtKB-UniRule"/>
</dbReference>
<feature type="region of interest" description="Disordered" evidence="12">
    <location>
        <begin position="1094"/>
        <end position="1119"/>
    </location>
</feature>
<feature type="compositionally biased region" description="Low complexity" evidence="12">
    <location>
        <begin position="1283"/>
        <end position="1299"/>
    </location>
</feature>
<dbReference type="PROSITE" id="PS50011">
    <property type="entry name" value="PROTEIN_KINASE_DOM"/>
    <property type="match status" value="1"/>
</dbReference>
<dbReference type="EC" id="2.7.11.25" evidence="3"/>
<proteinExistence type="inferred from homology"/>
<feature type="region of interest" description="Disordered" evidence="12">
    <location>
        <begin position="1279"/>
        <end position="1304"/>
    </location>
</feature>
<name>A0A068XY33_ECHMU</name>
<feature type="compositionally biased region" description="Gly residues" evidence="12">
    <location>
        <begin position="1248"/>
        <end position="1263"/>
    </location>
</feature>
<feature type="compositionally biased region" description="Basic residues" evidence="12">
    <location>
        <begin position="641"/>
        <end position="651"/>
    </location>
</feature>
<feature type="region of interest" description="Disordered" evidence="12">
    <location>
        <begin position="871"/>
        <end position="989"/>
    </location>
</feature>
<feature type="compositionally biased region" description="Acidic residues" evidence="12">
    <location>
        <begin position="1102"/>
        <end position="1114"/>
    </location>
</feature>
<reference evidence="16" key="1">
    <citation type="journal article" date="2013" name="Nature">
        <title>The genomes of four tapeworm species reveal adaptations to parasitism.</title>
        <authorList>
            <person name="Tsai I.J."/>
            <person name="Zarowiecki M."/>
            <person name="Holroyd N."/>
            <person name="Garciarrubio A."/>
            <person name="Sanchez-Flores A."/>
            <person name="Brooks K.L."/>
            <person name="Tracey A."/>
            <person name="Bobes R.J."/>
            <person name="Fragoso G."/>
            <person name="Sciutto E."/>
            <person name="Aslett M."/>
            <person name="Beasley H."/>
            <person name="Bennett H.M."/>
            <person name="Cai J."/>
            <person name="Camicia F."/>
            <person name="Clark R."/>
            <person name="Cucher M."/>
            <person name="De Silva N."/>
            <person name="Day T.A."/>
            <person name="Deplazes P."/>
            <person name="Estrada K."/>
            <person name="Fernandez C."/>
            <person name="Holland P.W."/>
            <person name="Hou J."/>
            <person name="Hu S."/>
            <person name="Huckvale T."/>
            <person name="Hung S.S."/>
            <person name="Kamenetzky L."/>
            <person name="Keane J.A."/>
            <person name="Kiss F."/>
            <person name="Koziol U."/>
            <person name="Lambert O."/>
            <person name="Liu K."/>
            <person name="Luo X."/>
            <person name="Luo Y."/>
            <person name="Macchiaroli N."/>
            <person name="Nichol S."/>
            <person name="Paps J."/>
            <person name="Parkinson J."/>
            <person name="Pouchkina-Stantcheva N."/>
            <person name="Riddiford N."/>
            <person name="Rosenzvit M."/>
            <person name="Salinas G."/>
            <person name="Wasmuth J.D."/>
            <person name="Zamanian M."/>
            <person name="Zheng Y."/>
            <person name="Cai X."/>
            <person name="Soberon X."/>
            <person name="Olson P.D."/>
            <person name="Laclette J.P."/>
            <person name="Brehm K."/>
            <person name="Berriman M."/>
            <person name="Garciarrubio A."/>
            <person name="Bobes R.J."/>
            <person name="Fragoso G."/>
            <person name="Sanchez-Flores A."/>
            <person name="Estrada K."/>
            <person name="Cevallos M.A."/>
            <person name="Morett E."/>
            <person name="Gonzalez V."/>
            <person name="Portillo T."/>
            <person name="Ochoa-Leyva A."/>
            <person name="Jose M.V."/>
            <person name="Sciutto E."/>
            <person name="Landa A."/>
            <person name="Jimenez L."/>
            <person name="Valdes V."/>
            <person name="Carrero J.C."/>
            <person name="Larralde C."/>
            <person name="Morales-Montor J."/>
            <person name="Limon-Lason J."/>
            <person name="Soberon X."/>
            <person name="Laclette J.P."/>
        </authorList>
    </citation>
    <scope>NUCLEOTIDE SEQUENCE [LARGE SCALE GENOMIC DNA]</scope>
</reference>
<keyword evidence="17" id="KW-1185">Reference proteome</keyword>
<dbReference type="SUPFAM" id="SSF50044">
    <property type="entry name" value="SH3-domain"/>
    <property type="match status" value="1"/>
</dbReference>
<keyword evidence="16" id="KW-0418">Kinase</keyword>
<feature type="region of interest" description="Disordered" evidence="12">
    <location>
        <begin position="1490"/>
        <end position="1518"/>
    </location>
</feature>
<dbReference type="Gene3D" id="1.10.510.10">
    <property type="entry name" value="Transferase(Phosphotransferase) domain 1"/>
    <property type="match status" value="1"/>
</dbReference>
<dbReference type="InterPro" id="IPR036028">
    <property type="entry name" value="SH3-like_dom_sf"/>
</dbReference>
<dbReference type="PANTHER" id="PTHR44329:SF293">
    <property type="entry name" value="MITOGEN-ACTIVATED PROTEIN KINASE KINASE KINASE"/>
    <property type="match status" value="1"/>
</dbReference>
<feature type="compositionally biased region" description="Polar residues" evidence="12">
    <location>
        <begin position="1382"/>
        <end position="1394"/>
    </location>
</feature>
<evidence type="ECO:0000256" key="3">
    <source>
        <dbReference type="ARBA" id="ARBA00012406"/>
    </source>
</evidence>
<feature type="compositionally biased region" description="Polar residues" evidence="12">
    <location>
        <begin position="904"/>
        <end position="918"/>
    </location>
</feature>
<evidence type="ECO:0000256" key="8">
    <source>
        <dbReference type="ARBA" id="ARBA00047559"/>
    </source>
</evidence>
<evidence type="ECO:0000259" key="14">
    <source>
        <dbReference type="PROSITE" id="PS50011"/>
    </source>
</evidence>
<feature type="domain" description="CRIB" evidence="15">
    <location>
        <begin position="657"/>
        <end position="670"/>
    </location>
</feature>
<dbReference type="InterPro" id="IPR000095">
    <property type="entry name" value="CRIB_dom"/>
</dbReference>
<dbReference type="OrthoDB" id="339325at2759"/>
<feature type="compositionally biased region" description="Low complexity" evidence="12">
    <location>
        <begin position="710"/>
        <end position="721"/>
    </location>
</feature>
<dbReference type="InterPro" id="IPR051681">
    <property type="entry name" value="Ser/Thr_Kinases-Pseudokinases"/>
</dbReference>
<evidence type="ECO:0000256" key="4">
    <source>
        <dbReference type="ARBA" id="ARBA00022443"/>
    </source>
</evidence>
<dbReference type="Gene3D" id="2.30.30.40">
    <property type="entry name" value="SH3 Domains"/>
    <property type="match status" value="1"/>
</dbReference>
<evidence type="ECO:0000313" key="16">
    <source>
        <dbReference type="EMBL" id="CDS37137.1"/>
    </source>
</evidence>
<dbReference type="PROSITE" id="PS00108">
    <property type="entry name" value="PROTEIN_KINASE_ST"/>
    <property type="match status" value="1"/>
</dbReference>
<dbReference type="PROSITE" id="PS50108">
    <property type="entry name" value="CRIB"/>
    <property type="match status" value="1"/>
</dbReference>
<feature type="domain" description="Protein kinase" evidence="14">
    <location>
        <begin position="210"/>
        <end position="480"/>
    </location>
</feature>
<evidence type="ECO:0000256" key="5">
    <source>
        <dbReference type="ARBA" id="ARBA00022527"/>
    </source>
</evidence>
<keyword evidence="5" id="KW-0723">Serine/threonine-protein kinase</keyword>
<comment type="catalytic activity">
    <reaction evidence="9">
        <text>L-seryl-[protein] + ATP = O-phospho-L-seryl-[protein] + ADP + H(+)</text>
        <dbReference type="Rhea" id="RHEA:17989"/>
        <dbReference type="Rhea" id="RHEA-COMP:9863"/>
        <dbReference type="Rhea" id="RHEA-COMP:11604"/>
        <dbReference type="ChEBI" id="CHEBI:15378"/>
        <dbReference type="ChEBI" id="CHEBI:29999"/>
        <dbReference type="ChEBI" id="CHEBI:30616"/>
        <dbReference type="ChEBI" id="CHEBI:83421"/>
        <dbReference type="ChEBI" id="CHEBI:456216"/>
        <dbReference type="EC" id="2.7.11.25"/>
    </reaction>
</comment>
<evidence type="ECO:0000256" key="2">
    <source>
        <dbReference type="ARBA" id="ARBA00006529"/>
    </source>
</evidence>
<evidence type="ECO:0000256" key="7">
    <source>
        <dbReference type="ARBA" id="ARBA00022840"/>
    </source>
</evidence>
<keyword evidence="7 11" id="KW-0067">ATP-binding</keyword>
<feature type="region of interest" description="Disordered" evidence="12">
    <location>
        <begin position="1203"/>
        <end position="1263"/>
    </location>
</feature>
<reference evidence="16" key="2">
    <citation type="submission" date="2015-11" db="EMBL/GenBank/DDBJ databases">
        <authorList>
            <person name="Zhang Y."/>
            <person name="Guo Z."/>
        </authorList>
    </citation>
    <scope>NUCLEOTIDE SEQUENCE</scope>
</reference>
<dbReference type="Pfam" id="PF14604">
    <property type="entry name" value="SH3_9"/>
    <property type="match status" value="1"/>
</dbReference>